<dbReference type="PANTHER" id="PTHR30086">
    <property type="entry name" value="ARGININE EXPORTER PROTEIN ARGO"/>
    <property type="match status" value="1"/>
</dbReference>
<dbReference type="GO" id="GO:0033228">
    <property type="term" value="P:cysteine export across plasma membrane"/>
    <property type="evidence" value="ECO:0007669"/>
    <property type="project" value="TreeGrafter"/>
</dbReference>
<evidence type="ECO:0000256" key="4">
    <source>
        <dbReference type="ARBA" id="ARBA00022989"/>
    </source>
</evidence>
<dbReference type="Pfam" id="PF01810">
    <property type="entry name" value="LysE"/>
    <property type="match status" value="1"/>
</dbReference>
<accession>A0A1M7AXK0</accession>
<organism evidence="7 8">
    <name type="scientific">Roseovarius pacificus</name>
    <dbReference type="NCBI Taxonomy" id="337701"/>
    <lineage>
        <taxon>Bacteria</taxon>
        <taxon>Pseudomonadati</taxon>
        <taxon>Pseudomonadota</taxon>
        <taxon>Alphaproteobacteria</taxon>
        <taxon>Rhodobacterales</taxon>
        <taxon>Roseobacteraceae</taxon>
        <taxon>Roseovarius</taxon>
    </lineage>
</organism>
<dbReference type="OrthoDB" id="9812084at2"/>
<dbReference type="AlphaFoldDB" id="A0A1M7AXK0"/>
<dbReference type="RefSeq" id="WP_073034076.1">
    <property type="nucleotide sequence ID" value="NZ_BMLR01000003.1"/>
</dbReference>
<feature type="transmembrane region" description="Helical" evidence="6">
    <location>
        <begin position="139"/>
        <end position="160"/>
    </location>
</feature>
<dbReference type="GO" id="GO:0015171">
    <property type="term" value="F:amino acid transmembrane transporter activity"/>
    <property type="evidence" value="ECO:0007669"/>
    <property type="project" value="TreeGrafter"/>
</dbReference>
<dbReference type="EMBL" id="FRBR01000003">
    <property type="protein sequence ID" value="SHL47444.1"/>
    <property type="molecule type" value="Genomic_DNA"/>
</dbReference>
<name>A0A1M7AXK0_9RHOB</name>
<keyword evidence="2" id="KW-1003">Cell membrane</keyword>
<feature type="transmembrane region" description="Helical" evidence="6">
    <location>
        <begin position="104"/>
        <end position="127"/>
    </location>
</feature>
<evidence type="ECO:0000256" key="5">
    <source>
        <dbReference type="ARBA" id="ARBA00023136"/>
    </source>
</evidence>
<dbReference type="GO" id="GO:0005886">
    <property type="term" value="C:plasma membrane"/>
    <property type="evidence" value="ECO:0007669"/>
    <property type="project" value="UniProtKB-SubCell"/>
</dbReference>
<dbReference type="STRING" id="337701.SAMN05444398_10311"/>
<gene>
    <name evidence="7" type="ORF">SAMN05444398_10311</name>
</gene>
<keyword evidence="5 6" id="KW-0472">Membrane</keyword>
<evidence type="ECO:0000256" key="3">
    <source>
        <dbReference type="ARBA" id="ARBA00022692"/>
    </source>
</evidence>
<sequence length="198" mass="21046">MIDWTLTLLIFLFPLAYSPGPGNMVFAANGARFGMLRTVPASAGYHAATWLVTLAIGYGFATGLSRLPSLMMGLQWAGAAWLLYLAWGFLRAGRVGVTPEARPLGAGGGVLLLVLNPKAYMIIALMFSQFLPGAPGGPVMSVIWITTLFTLNNLLAFTIWTAAGVRLARAFGREDQARRLNAGFGLALAGAALWLMLG</sequence>
<dbReference type="InterPro" id="IPR001123">
    <property type="entry name" value="LeuE-type"/>
</dbReference>
<evidence type="ECO:0000256" key="2">
    <source>
        <dbReference type="ARBA" id="ARBA00022475"/>
    </source>
</evidence>
<evidence type="ECO:0000313" key="7">
    <source>
        <dbReference type="EMBL" id="SHL47444.1"/>
    </source>
</evidence>
<proteinExistence type="predicted"/>
<keyword evidence="4 6" id="KW-1133">Transmembrane helix</keyword>
<feature type="transmembrane region" description="Helical" evidence="6">
    <location>
        <begin position="43"/>
        <end position="61"/>
    </location>
</feature>
<dbReference type="Proteomes" id="UP000183974">
    <property type="component" value="Unassembled WGS sequence"/>
</dbReference>
<keyword evidence="3 6" id="KW-0812">Transmembrane</keyword>
<evidence type="ECO:0000256" key="6">
    <source>
        <dbReference type="SAM" id="Phobius"/>
    </source>
</evidence>
<evidence type="ECO:0000313" key="8">
    <source>
        <dbReference type="Proteomes" id="UP000183974"/>
    </source>
</evidence>
<protein>
    <submittedName>
        <fullName evidence="7">Threonine/homoserine/homoserine lactone efflux protein</fullName>
    </submittedName>
</protein>
<evidence type="ECO:0000256" key="1">
    <source>
        <dbReference type="ARBA" id="ARBA00004651"/>
    </source>
</evidence>
<comment type="subcellular location">
    <subcellularLocation>
        <location evidence="1">Cell membrane</location>
        <topology evidence="1">Multi-pass membrane protein</topology>
    </subcellularLocation>
</comment>
<feature type="transmembrane region" description="Helical" evidence="6">
    <location>
        <begin position="180"/>
        <end position="197"/>
    </location>
</feature>
<reference evidence="7 8" key="1">
    <citation type="submission" date="2016-11" db="EMBL/GenBank/DDBJ databases">
        <authorList>
            <person name="Jaros S."/>
            <person name="Januszkiewicz K."/>
            <person name="Wedrychowicz H."/>
        </authorList>
    </citation>
    <scope>NUCLEOTIDE SEQUENCE [LARGE SCALE GENOMIC DNA]</scope>
    <source>
        <strain evidence="7 8">DSM 29589</strain>
    </source>
</reference>
<keyword evidence="8" id="KW-1185">Reference proteome</keyword>
<dbReference type="PANTHER" id="PTHR30086:SF20">
    <property type="entry name" value="ARGININE EXPORTER PROTEIN ARGO-RELATED"/>
    <property type="match status" value="1"/>
</dbReference>
<feature type="transmembrane region" description="Helical" evidence="6">
    <location>
        <begin position="73"/>
        <end position="92"/>
    </location>
</feature>